<feature type="coiled-coil region" evidence="1">
    <location>
        <begin position="258"/>
        <end position="299"/>
    </location>
</feature>
<name>S0FNK3_RUMCE</name>
<dbReference type="PATRIC" id="fig|1195236.3.peg.853"/>
<dbReference type="SMART" id="SM00065">
    <property type="entry name" value="GAF"/>
    <property type="match status" value="1"/>
</dbReference>
<dbReference type="STRING" id="1195236.CTER_0533"/>
<dbReference type="EMBL" id="AORV01000019">
    <property type="protein sequence ID" value="EMS73462.1"/>
    <property type="molecule type" value="Genomic_DNA"/>
</dbReference>
<protein>
    <submittedName>
        <fullName evidence="4">HD-GYP domain-containing protein</fullName>
    </submittedName>
</protein>
<evidence type="ECO:0000313" key="4">
    <source>
        <dbReference type="EMBL" id="EMS73462.1"/>
    </source>
</evidence>
<proteinExistence type="predicted"/>
<sequence>MNFFRYYSHIAKYMAGIIAIPLFLYGITEGVKSILYFSFFLGVIILLLDLIDFGILVIRRNNKAKKVIGKYTGLYNTHRRFSYPVSERNALKTFKLLVEKQNELEVLRVTSEKFNSTIDMGNIVEYVFDVFRKFTGCDRCLICIKDMDSSEIFCKYELGCVFNDVGKAFTPDSVVTKCFNTNSIVVNSNILIKKRGIVGDKLAIPLSISNEQLGVIFIETTVKNSFKKVNLSFLMSIANYAAVAMNKSQLFNDVYAQKQEIEALYEETAAVNDDLNDNINNLNITKEELRLKNEELLKYSESLNTGYIQTVMSLVNAIEAKDSYTSGHCQRVMEISCEIAAHMNLEEEVIQDLRYAAILHDIGKIGISASILNKTDKLTDQEYEEIKKHPQISYNILRNVEFLGRGLRAILEHHEKYNGSGYPNRLKGEEISLLGRILCIADAFDAMTSDRTYRKGMSMEVAINEIERCKGIQFDPEISDVFIKMIRELV</sequence>
<keyword evidence="5" id="KW-1185">Reference proteome</keyword>
<dbReference type="PANTHER" id="PTHR43155">
    <property type="entry name" value="CYCLIC DI-GMP PHOSPHODIESTERASE PA4108-RELATED"/>
    <property type="match status" value="1"/>
</dbReference>
<dbReference type="eggNOG" id="COG2206">
    <property type="taxonomic scope" value="Bacteria"/>
</dbReference>
<dbReference type="PANTHER" id="PTHR43155:SF2">
    <property type="entry name" value="CYCLIC DI-GMP PHOSPHODIESTERASE PA4108"/>
    <property type="match status" value="1"/>
</dbReference>
<feature type="domain" description="HD-GYP" evidence="3">
    <location>
        <begin position="303"/>
        <end position="490"/>
    </location>
</feature>
<reference evidence="4 5" key="1">
    <citation type="journal article" date="2013" name="Genome Announc.">
        <title>Draft Genome Sequence of the Cellulolytic, Mesophilic, Anaerobic Bacterium Clostridium termitidis Strain CT1112 (DSM 5398).</title>
        <authorList>
            <person name="Lal S."/>
            <person name="Ramachandran U."/>
            <person name="Zhang X."/>
            <person name="Munir R."/>
            <person name="Sparling R."/>
            <person name="Levin D.B."/>
        </authorList>
    </citation>
    <scope>NUCLEOTIDE SEQUENCE [LARGE SCALE GENOMIC DNA]</scope>
    <source>
        <strain evidence="4 5">CT1112</strain>
    </source>
</reference>
<keyword evidence="2" id="KW-1133">Transmembrane helix</keyword>
<dbReference type="SMART" id="SM00471">
    <property type="entry name" value="HDc"/>
    <property type="match status" value="1"/>
</dbReference>
<gene>
    <name evidence="4" type="ORF">CTER_0533</name>
</gene>
<dbReference type="Gene3D" id="1.10.3210.10">
    <property type="entry name" value="Hypothetical protein af1432"/>
    <property type="match status" value="1"/>
</dbReference>
<dbReference type="SUPFAM" id="SSF109604">
    <property type="entry name" value="HD-domain/PDEase-like"/>
    <property type="match status" value="1"/>
</dbReference>
<dbReference type="InterPro" id="IPR037522">
    <property type="entry name" value="HD_GYP_dom"/>
</dbReference>
<feature type="transmembrane region" description="Helical" evidence="2">
    <location>
        <begin position="34"/>
        <end position="58"/>
    </location>
</feature>
<evidence type="ECO:0000313" key="5">
    <source>
        <dbReference type="Proteomes" id="UP000014155"/>
    </source>
</evidence>
<keyword evidence="2" id="KW-0812">Transmembrane</keyword>
<comment type="caution">
    <text evidence="4">The sequence shown here is derived from an EMBL/GenBank/DDBJ whole genome shotgun (WGS) entry which is preliminary data.</text>
</comment>
<dbReference type="Pfam" id="PF13487">
    <property type="entry name" value="HD_5"/>
    <property type="match status" value="1"/>
</dbReference>
<dbReference type="SUPFAM" id="SSF55781">
    <property type="entry name" value="GAF domain-like"/>
    <property type="match status" value="1"/>
</dbReference>
<evidence type="ECO:0000259" key="3">
    <source>
        <dbReference type="PROSITE" id="PS51832"/>
    </source>
</evidence>
<dbReference type="InterPro" id="IPR029016">
    <property type="entry name" value="GAF-like_dom_sf"/>
</dbReference>
<dbReference type="AlphaFoldDB" id="S0FNK3"/>
<evidence type="ECO:0000256" key="1">
    <source>
        <dbReference type="SAM" id="Coils"/>
    </source>
</evidence>
<keyword evidence="2" id="KW-0472">Membrane</keyword>
<dbReference type="CDD" id="cd00077">
    <property type="entry name" value="HDc"/>
    <property type="match status" value="1"/>
</dbReference>
<dbReference type="InterPro" id="IPR003607">
    <property type="entry name" value="HD/PDEase_dom"/>
</dbReference>
<dbReference type="Proteomes" id="UP000014155">
    <property type="component" value="Unassembled WGS sequence"/>
</dbReference>
<feature type="transmembrane region" description="Helical" evidence="2">
    <location>
        <begin position="12"/>
        <end position="28"/>
    </location>
</feature>
<organism evidence="4 5">
    <name type="scientific">Ruminiclostridium cellobioparum subsp. termitidis CT1112</name>
    <dbReference type="NCBI Taxonomy" id="1195236"/>
    <lineage>
        <taxon>Bacteria</taxon>
        <taxon>Bacillati</taxon>
        <taxon>Bacillota</taxon>
        <taxon>Clostridia</taxon>
        <taxon>Eubacteriales</taxon>
        <taxon>Oscillospiraceae</taxon>
        <taxon>Ruminiclostridium</taxon>
    </lineage>
</organism>
<dbReference type="Gene3D" id="3.30.450.40">
    <property type="match status" value="1"/>
</dbReference>
<dbReference type="InterPro" id="IPR003018">
    <property type="entry name" value="GAF"/>
</dbReference>
<dbReference type="RefSeq" id="WP_004623865.1">
    <property type="nucleotide sequence ID" value="NZ_AORV01000019.1"/>
</dbReference>
<accession>S0FNK3</accession>
<dbReference type="PROSITE" id="PS51832">
    <property type="entry name" value="HD_GYP"/>
    <property type="match status" value="1"/>
</dbReference>
<evidence type="ECO:0000256" key="2">
    <source>
        <dbReference type="SAM" id="Phobius"/>
    </source>
</evidence>
<keyword evidence="1" id="KW-0175">Coiled coil</keyword>